<reference evidence="1" key="1">
    <citation type="submission" date="2022-02" db="EMBL/GenBank/DDBJ databases">
        <title>Plant Genome Project.</title>
        <authorList>
            <person name="Zhang R.-G."/>
        </authorList>
    </citation>
    <scope>NUCLEOTIDE SEQUENCE</scope>
    <source>
        <strain evidence="1">AT1</strain>
    </source>
</reference>
<dbReference type="EMBL" id="CM046391">
    <property type="protein sequence ID" value="KAI8558435.1"/>
    <property type="molecule type" value="Genomic_DNA"/>
</dbReference>
<evidence type="ECO:0000313" key="2">
    <source>
        <dbReference type="Proteomes" id="UP001062846"/>
    </source>
</evidence>
<comment type="caution">
    <text evidence="1">The sequence shown here is derived from an EMBL/GenBank/DDBJ whole genome shotgun (WGS) entry which is preliminary data.</text>
</comment>
<protein>
    <submittedName>
        <fullName evidence="1">Uncharacterized protein</fullName>
    </submittedName>
</protein>
<name>A0ACC0NYY0_RHOML</name>
<keyword evidence="2" id="KW-1185">Reference proteome</keyword>
<sequence>MSDYIPLPIELLDEILVRLPVESLIRFTSVCKSWYSLITSPSFVTKHLSHSKTNARNLLLKTFDYEKNKERYLLYRGDKKFSDEFSELEPPLSTQIGPKRIVGSCNGLICMVDRNLPSCRSIILWNPLIRKSMTLPMPYQPETPPWGFVLGFGAQPTTQEYMLVSIVFETEDIEQPSKVELYTQDTGSWRSISCVGYPNGIAELNRSQAFVNGAIHWIALERRVVDGLLPCSIMAFNMGSQAFSLTKMPAALVRLVNQNLVGHSIMSYGESLAVSCREGGFCCIWVMKEYGVAESWAKLCDINLPIGLNQIIGFRKGQVLLSTNDHRLLCYDCETKTSANPLDSESSITFDGGIEVAIDASAAIDFAMGKFSVLHHFSNVISDCNFLMAELDIPTISHTYREGNQCADLLANLSVIAMKRRIL</sequence>
<gene>
    <name evidence="1" type="ORF">RHMOL_Rhmol04G0093200</name>
</gene>
<evidence type="ECO:0000313" key="1">
    <source>
        <dbReference type="EMBL" id="KAI8558435.1"/>
    </source>
</evidence>
<proteinExistence type="predicted"/>
<organism evidence="1 2">
    <name type="scientific">Rhododendron molle</name>
    <name type="common">Chinese azalea</name>
    <name type="synonym">Azalea mollis</name>
    <dbReference type="NCBI Taxonomy" id="49168"/>
    <lineage>
        <taxon>Eukaryota</taxon>
        <taxon>Viridiplantae</taxon>
        <taxon>Streptophyta</taxon>
        <taxon>Embryophyta</taxon>
        <taxon>Tracheophyta</taxon>
        <taxon>Spermatophyta</taxon>
        <taxon>Magnoliopsida</taxon>
        <taxon>eudicotyledons</taxon>
        <taxon>Gunneridae</taxon>
        <taxon>Pentapetalae</taxon>
        <taxon>asterids</taxon>
        <taxon>Ericales</taxon>
        <taxon>Ericaceae</taxon>
        <taxon>Ericoideae</taxon>
        <taxon>Rhodoreae</taxon>
        <taxon>Rhododendron</taxon>
    </lineage>
</organism>
<dbReference type="Proteomes" id="UP001062846">
    <property type="component" value="Chromosome 4"/>
</dbReference>
<accession>A0ACC0NYY0</accession>